<evidence type="ECO:0000313" key="4">
    <source>
        <dbReference type="Proteomes" id="UP000051952"/>
    </source>
</evidence>
<dbReference type="EMBL" id="CYKH01000542">
    <property type="protein sequence ID" value="CUG05645.1"/>
    <property type="molecule type" value="Genomic_DNA"/>
</dbReference>
<dbReference type="Proteomes" id="UP000051952">
    <property type="component" value="Unassembled WGS sequence"/>
</dbReference>
<gene>
    <name evidence="3" type="ORF">BSAL_71075</name>
</gene>
<evidence type="ECO:0000259" key="2">
    <source>
        <dbReference type="PROSITE" id="PS51335"/>
    </source>
</evidence>
<dbReference type="PANTHER" id="PTHR12771">
    <property type="entry name" value="ENGULFMENT AND CELL MOTILITY"/>
    <property type="match status" value="1"/>
</dbReference>
<feature type="compositionally biased region" description="Basic and acidic residues" evidence="1">
    <location>
        <begin position="9"/>
        <end position="24"/>
    </location>
</feature>
<dbReference type="InterPro" id="IPR006816">
    <property type="entry name" value="ELMO_dom"/>
</dbReference>
<dbReference type="PANTHER" id="PTHR12771:SF56">
    <property type="entry name" value="CED-12"/>
    <property type="match status" value="1"/>
</dbReference>
<protein>
    <recommendedName>
        <fullName evidence="2">ELMO domain-containing protein</fullName>
    </recommendedName>
</protein>
<proteinExistence type="predicted"/>
<dbReference type="InterPro" id="IPR050868">
    <property type="entry name" value="ELMO_domain-containing"/>
</dbReference>
<dbReference type="Pfam" id="PF04727">
    <property type="entry name" value="ELMO_CED12"/>
    <property type="match status" value="1"/>
</dbReference>
<keyword evidence="4" id="KW-1185">Reference proteome</keyword>
<dbReference type="OrthoDB" id="67155at2759"/>
<dbReference type="VEuPathDB" id="TriTrypDB:BSAL_71075"/>
<sequence>MTLRHRGHHPEERRGGGHMERAPIEDDENLSRPLLGGDGEPTSPNSPSKLDDDGRLLAGSSSSNNSYSRSDENSRWGVALRETAVNVACGFMDLLPTPIQEKFLSPPPIAHVRFLEGWSEHQQIGVAYDKEVQGHVEQLRQLWTASFQACRRNPVPDHPAELKSEEWKEFGFQGIDPATDFRGGGVFSLSNLLFLAQLHPTFYHECVHRADYPFAVAGINVTMILMTLLQLNKRQTCLATKQTGDRYSYAQAREKLSKWLAEGSIRSAFTNLQEQEREATRVFNEVYRLGCVFVHAEWLKSNRNLMAFNTVLAEATKRLVNALKCSNSLQEAMSHLPVQFR</sequence>
<reference evidence="4" key="1">
    <citation type="submission" date="2015-09" db="EMBL/GenBank/DDBJ databases">
        <authorList>
            <consortium name="Pathogen Informatics"/>
        </authorList>
    </citation>
    <scope>NUCLEOTIDE SEQUENCE [LARGE SCALE GENOMIC DNA]</scope>
    <source>
        <strain evidence="4">Lake Konstanz</strain>
    </source>
</reference>
<dbReference type="AlphaFoldDB" id="A0A0S4IWN1"/>
<feature type="domain" description="ELMO" evidence="2">
    <location>
        <begin position="134"/>
        <end position="323"/>
    </location>
</feature>
<accession>A0A0S4IWN1</accession>
<organism evidence="3 4">
    <name type="scientific">Bodo saltans</name>
    <name type="common">Flagellated protozoan</name>
    <dbReference type="NCBI Taxonomy" id="75058"/>
    <lineage>
        <taxon>Eukaryota</taxon>
        <taxon>Discoba</taxon>
        <taxon>Euglenozoa</taxon>
        <taxon>Kinetoplastea</taxon>
        <taxon>Metakinetoplastina</taxon>
        <taxon>Eubodonida</taxon>
        <taxon>Bodonidae</taxon>
        <taxon>Bodo</taxon>
    </lineage>
</organism>
<evidence type="ECO:0000313" key="3">
    <source>
        <dbReference type="EMBL" id="CUG05645.1"/>
    </source>
</evidence>
<evidence type="ECO:0000256" key="1">
    <source>
        <dbReference type="SAM" id="MobiDB-lite"/>
    </source>
</evidence>
<feature type="region of interest" description="Disordered" evidence="1">
    <location>
        <begin position="1"/>
        <end position="74"/>
    </location>
</feature>
<dbReference type="PROSITE" id="PS51335">
    <property type="entry name" value="ELMO"/>
    <property type="match status" value="1"/>
</dbReference>
<name>A0A0S4IWN1_BODSA</name>